<organism evidence="1">
    <name type="scientific">Micrococcus sp. A7</name>
    <dbReference type="NCBI Taxonomy" id="376418"/>
    <lineage>
        <taxon>Bacteria</taxon>
        <taxon>Bacillati</taxon>
        <taxon>Actinomycetota</taxon>
        <taxon>Actinomycetes</taxon>
        <taxon>Micrococcales</taxon>
        <taxon>Micrococcaceae</taxon>
        <taxon>Micrococcus</taxon>
    </lineage>
</organism>
<dbReference type="RefSeq" id="WP_069941837.1">
    <property type="nucleotide sequence ID" value="NZ_KJ599675.1"/>
</dbReference>
<gene>
    <name evidence="1" type="ORF">pLMA7_p00050</name>
</gene>
<proteinExistence type="predicted"/>
<dbReference type="AlphaFoldDB" id="A0A141AXK2"/>
<protein>
    <submittedName>
        <fullName evidence="1">Uncharacterized protein</fullName>
    </submittedName>
</protein>
<name>A0A141AXK2_9MICC</name>
<evidence type="ECO:0000313" key="1">
    <source>
        <dbReference type="EMBL" id="AKA20838.1"/>
    </source>
</evidence>
<accession>A0A141AXK2</accession>
<geneLocation type="plasmid" evidence="1">
    <name>pLMA7</name>
</geneLocation>
<reference evidence="1" key="1">
    <citation type="submission" date="2014-03" db="EMBL/GenBank/DDBJ databases">
        <authorList>
            <person name="Saikia M."/>
            <person name="Chaudhari Y."/>
            <person name="Khan M."/>
            <person name="Devi D."/>
        </authorList>
    </citation>
    <scope>NUCLEOTIDE SEQUENCE</scope>
    <source>
        <strain evidence="1">A7</strain>
        <plasmid evidence="1">pLMA7</plasmid>
    </source>
</reference>
<sequence length="226" mass="23427">MSKHIYSAGSLRAALRAGSLAARVSPNRGPVHLEVLPENALRVISTHEDAYACAYADSDRPAPAALAGLPPVVLCVLDVSQLMRHLDALPLPETPVNVTATADRVHVDVVGGRERWTFANLAAPGVPTPAIPQAPGPGVELPALPATLGLPGLLMDVLSGGGRLHGTRYLRQRIHGVPSALDLIGWSIGAWAHGRAYVAPMDGYAPAAREAAALADRDSLAALPAA</sequence>
<keyword evidence="1" id="KW-0614">Plasmid</keyword>
<dbReference type="EMBL" id="KJ599675">
    <property type="protein sequence ID" value="AKA20838.1"/>
    <property type="molecule type" value="Genomic_DNA"/>
</dbReference>